<sequence length="94" mass="10203">MPEEVLFESENRQTRAEIASYLRTVADKLDAGEPITLTAGDQTVTMEPPASPTFEVKAEREGPAGGPYELSIEFELEWDEGAEDGADASGLEIE</sequence>
<accession>A0A0D6JWW5</accession>
<name>A0A0D6JWW5_9EURY</name>
<proteinExistence type="predicted"/>
<reference evidence="4" key="1">
    <citation type="submission" date="2015-03" db="EMBL/GenBank/DDBJ databases">
        <authorList>
            <person name="Urmite Genomes"/>
        </authorList>
    </citation>
    <scope>NUCLEOTIDE SEQUENCE [LARGE SCALE GENOMIC DNA]</scope>
    <source>
        <strain evidence="4">Arc-Hr</strain>
    </source>
</reference>
<dbReference type="Pfam" id="PF20068">
    <property type="entry name" value="Amphi-Trp"/>
    <property type="match status" value="1"/>
</dbReference>
<keyword evidence="4" id="KW-1185">Reference proteome</keyword>
<feature type="region of interest" description="Disordered" evidence="1">
    <location>
        <begin position="43"/>
        <end position="67"/>
    </location>
</feature>
<evidence type="ECO:0000259" key="2">
    <source>
        <dbReference type="Pfam" id="PF20068"/>
    </source>
</evidence>
<organism evidence="3 4">
    <name type="scientific">Haloferax massiliensis</name>
    <dbReference type="NCBI Taxonomy" id="1476858"/>
    <lineage>
        <taxon>Archaea</taxon>
        <taxon>Methanobacteriati</taxon>
        <taxon>Methanobacteriota</taxon>
        <taxon>Stenosarchaea group</taxon>
        <taxon>Halobacteria</taxon>
        <taxon>Halobacteriales</taxon>
        <taxon>Haloferacaceae</taxon>
        <taxon>Haloferax</taxon>
    </lineage>
</organism>
<evidence type="ECO:0000313" key="3">
    <source>
        <dbReference type="EMBL" id="CQR53879.1"/>
    </source>
</evidence>
<protein>
    <recommendedName>
        <fullName evidence="2">Amphi-Trp domain-containing protein</fullName>
    </recommendedName>
</protein>
<dbReference type="InterPro" id="IPR027598">
    <property type="entry name" value="Amphi-Trp_dom"/>
</dbReference>
<feature type="domain" description="Amphi-Trp" evidence="2">
    <location>
        <begin position="1"/>
        <end position="94"/>
    </location>
</feature>
<dbReference type="RefSeq" id="WP_089781691.1">
    <property type="nucleotide sequence ID" value="NZ_CABLRR010000006.1"/>
</dbReference>
<dbReference type="EMBL" id="CSTE01000006">
    <property type="protein sequence ID" value="CQR53879.1"/>
    <property type="molecule type" value="Genomic_DNA"/>
</dbReference>
<evidence type="ECO:0000256" key="1">
    <source>
        <dbReference type="SAM" id="MobiDB-lite"/>
    </source>
</evidence>
<dbReference type="Proteomes" id="UP000198902">
    <property type="component" value="Unassembled WGS sequence"/>
</dbReference>
<dbReference type="AlphaFoldDB" id="A0A0D6JWW5"/>
<gene>
    <name evidence="3" type="ORF">BN996_03845</name>
</gene>
<dbReference type="NCBIfam" id="TIGR04354">
    <property type="entry name" value="amphi-Trp"/>
    <property type="match status" value="1"/>
</dbReference>
<evidence type="ECO:0000313" key="4">
    <source>
        <dbReference type="Proteomes" id="UP000198902"/>
    </source>
</evidence>
<dbReference type="OrthoDB" id="194858at2157"/>